<proteinExistence type="predicted"/>
<gene>
    <name evidence="1" type="ORF">EJV47_25710</name>
</gene>
<sequence length="147" mass="16377">MNFSAAPPDFDYLALAYRADLRLLTVRWLRAVTPREVETGFRAALALGTAHRATRWLVDVRRRTELDAASSTWVAQHLLPEAAANLAPAPLRVAYLLSPMRAQELRRDAGLRQAAATAQAPEQPYRLATFIDEGPAVQWLLEQGTRT</sequence>
<dbReference type="EMBL" id="RXOF01000021">
    <property type="protein sequence ID" value="RTQ45278.1"/>
    <property type="molecule type" value="Genomic_DNA"/>
</dbReference>
<dbReference type="Proteomes" id="UP000282184">
    <property type="component" value="Unassembled WGS sequence"/>
</dbReference>
<protein>
    <recommendedName>
        <fullName evidence="3">STAS/SEC14 domain-containing protein</fullName>
    </recommendedName>
</protein>
<evidence type="ECO:0008006" key="3">
    <source>
        <dbReference type="Google" id="ProtNLM"/>
    </source>
</evidence>
<evidence type="ECO:0000313" key="1">
    <source>
        <dbReference type="EMBL" id="RTQ45278.1"/>
    </source>
</evidence>
<reference evidence="1 2" key="1">
    <citation type="submission" date="2018-12" db="EMBL/GenBank/DDBJ databases">
        <title>Hymenobacter gummosus sp. nov., isolated from a spring.</title>
        <authorList>
            <person name="Nie L."/>
        </authorList>
    </citation>
    <scope>NUCLEOTIDE SEQUENCE [LARGE SCALE GENOMIC DNA]</scope>
    <source>
        <strain evidence="1 2">KCTC 52166</strain>
    </source>
</reference>
<dbReference type="RefSeq" id="WP_126696091.1">
    <property type="nucleotide sequence ID" value="NZ_RXOF01000021.1"/>
</dbReference>
<dbReference type="AlphaFoldDB" id="A0A3S0JD20"/>
<accession>A0A3S0JD20</accession>
<evidence type="ECO:0000313" key="2">
    <source>
        <dbReference type="Proteomes" id="UP000282184"/>
    </source>
</evidence>
<name>A0A3S0JD20_9BACT</name>
<organism evidence="1 2">
    <name type="scientific">Hymenobacter gummosus</name>
    <dbReference type="NCBI Taxonomy" id="1776032"/>
    <lineage>
        <taxon>Bacteria</taxon>
        <taxon>Pseudomonadati</taxon>
        <taxon>Bacteroidota</taxon>
        <taxon>Cytophagia</taxon>
        <taxon>Cytophagales</taxon>
        <taxon>Hymenobacteraceae</taxon>
        <taxon>Hymenobacter</taxon>
    </lineage>
</organism>
<dbReference type="OrthoDB" id="884362at2"/>
<keyword evidence="2" id="KW-1185">Reference proteome</keyword>
<comment type="caution">
    <text evidence="1">The sequence shown here is derived from an EMBL/GenBank/DDBJ whole genome shotgun (WGS) entry which is preliminary data.</text>
</comment>